<dbReference type="RefSeq" id="WP_009328688.1">
    <property type="nucleotide sequence ID" value="NZ_BEXU01000022.1"/>
</dbReference>
<dbReference type="GeneID" id="92862009"/>
<dbReference type="OMA" id="WDRYGLP"/>
<organism evidence="3 4">
    <name type="scientific">Bacillus licheniformis</name>
    <dbReference type="NCBI Taxonomy" id="1402"/>
    <lineage>
        <taxon>Bacteria</taxon>
        <taxon>Bacillati</taxon>
        <taxon>Bacillota</taxon>
        <taxon>Bacilli</taxon>
        <taxon>Bacillales</taxon>
        <taxon>Bacillaceae</taxon>
        <taxon>Bacillus</taxon>
    </lineage>
</organism>
<feature type="transmembrane region" description="Helical" evidence="1">
    <location>
        <begin position="89"/>
        <end position="119"/>
    </location>
</feature>
<evidence type="ECO:0000313" key="2">
    <source>
        <dbReference type="EMBL" id="QPR72051.1"/>
    </source>
</evidence>
<keyword evidence="1" id="KW-0472">Membrane</keyword>
<evidence type="ECO:0000256" key="1">
    <source>
        <dbReference type="SAM" id="Phobius"/>
    </source>
</evidence>
<reference evidence="2 5" key="2">
    <citation type="submission" date="2020-12" db="EMBL/GenBank/DDBJ databases">
        <title>FDA dAtabase for Regulatory Grade micrObial Sequences (FDA-ARGOS): Supporting development and validation of Infectious Disease Dx tests.</title>
        <authorList>
            <person name="Nelson B."/>
            <person name="Plummer A."/>
            <person name="Tallon L."/>
            <person name="Sadzewicz L."/>
            <person name="Zhao X."/>
            <person name="Boylan J."/>
            <person name="Ott S."/>
            <person name="Bowen H."/>
            <person name="Vavikolanu K."/>
            <person name="Mehta A."/>
            <person name="Aluvathingal J."/>
            <person name="Nadendla S."/>
            <person name="Myers T."/>
            <person name="Yan Y."/>
            <person name="Sichtig H."/>
        </authorList>
    </citation>
    <scope>NUCLEOTIDE SEQUENCE [LARGE SCALE GENOMIC DNA]</scope>
    <source>
        <strain evidence="2 5">FDAARGOS_923</strain>
    </source>
</reference>
<evidence type="ECO:0000313" key="3">
    <source>
        <dbReference type="EMBL" id="TWL21959.1"/>
    </source>
</evidence>
<dbReference type="InterPro" id="IPR009577">
    <property type="entry name" value="Sm_multidrug_ex"/>
</dbReference>
<name>A0A5Q3BMX4_BACLI</name>
<evidence type="ECO:0000313" key="4">
    <source>
        <dbReference type="Proteomes" id="UP000435910"/>
    </source>
</evidence>
<proteinExistence type="predicted"/>
<dbReference type="EMBL" id="CP065647">
    <property type="protein sequence ID" value="QPR72051.1"/>
    <property type="molecule type" value="Genomic_DNA"/>
</dbReference>
<dbReference type="EMBL" id="NILC01000030">
    <property type="protein sequence ID" value="TWL21959.1"/>
    <property type="molecule type" value="Genomic_DNA"/>
</dbReference>
<feature type="transmembrane region" description="Helical" evidence="1">
    <location>
        <begin position="7"/>
        <end position="33"/>
    </location>
</feature>
<feature type="transmembrane region" description="Helical" evidence="1">
    <location>
        <begin position="39"/>
        <end position="57"/>
    </location>
</feature>
<dbReference type="Pfam" id="PF06695">
    <property type="entry name" value="Sm_multidrug_ex"/>
    <property type="match status" value="1"/>
</dbReference>
<feature type="transmembrane region" description="Helical" evidence="1">
    <location>
        <begin position="125"/>
        <end position="147"/>
    </location>
</feature>
<gene>
    <name evidence="3" type="ORF">CHCC16736_0422</name>
    <name evidence="2" type="ORF">I6G80_19870</name>
</gene>
<dbReference type="Proteomes" id="UP000595038">
    <property type="component" value="Chromosome"/>
</dbReference>
<protein>
    <submittedName>
        <fullName evidence="2">Small multi-drug export protein</fullName>
    </submittedName>
</protein>
<dbReference type="Proteomes" id="UP000435910">
    <property type="component" value="Unassembled WGS sequence"/>
</dbReference>
<keyword evidence="1" id="KW-1133">Transmembrane helix</keyword>
<accession>A0A5Q3BMX4</accession>
<keyword evidence="1" id="KW-0812">Transmembrane</keyword>
<evidence type="ECO:0000313" key="5">
    <source>
        <dbReference type="Proteomes" id="UP000595038"/>
    </source>
</evidence>
<dbReference type="AlphaFoldDB" id="A0A5Q3BMX4"/>
<sequence length="166" mass="18637">MDMMWGYVLVFILAAIPWFEVIGVVPLAIIAGLKPVPSAIIALFGNLLTVLLLIFLIDKVKVWLERRRGERRAETDKFSKRKSRAKKIWLTYGIPGLSFVGPFFIGSHLTAFMCMGFGAKRRQTALWMTGSLAVWTTASAVAAYYGFSFLAPENEGLLKNIFKQEE</sequence>
<reference evidence="3 4" key="1">
    <citation type="submission" date="2019-06" db="EMBL/GenBank/DDBJ databases">
        <title>Genome sequence analysis of &gt;100 Bacillus licheniformis strains suggests intrinsic resistance to this species.</title>
        <authorList>
            <person name="Wels M."/>
            <person name="Siezen R.J."/>
            <person name="Johansen E."/>
            <person name="Stuer-Lauridsen B."/>
            <person name="Bjerre K."/>
            <person name="Nielsen B.K.K."/>
        </authorList>
    </citation>
    <scope>NUCLEOTIDE SEQUENCE [LARGE SCALE GENOMIC DNA]</scope>
    <source>
        <strain evidence="3 4">BAC-16736</strain>
    </source>
</reference>